<feature type="transmembrane region" description="Helical" evidence="1">
    <location>
        <begin position="390"/>
        <end position="413"/>
    </location>
</feature>
<name>A0A1G1X2J2_9BACT</name>
<organism evidence="2 3">
    <name type="scientific">Candidatus Andersenbacteria bacterium RIFCSPHIGHO2_12_FULL_45_11</name>
    <dbReference type="NCBI Taxonomy" id="1797281"/>
    <lineage>
        <taxon>Bacteria</taxon>
        <taxon>Candidatus Anderseniibacteriota</taxon>
    </lineage>
</organism>
<dbReference type="InterPro" id="IPR046671">
    <property type="entry name" value="DUF6541"/>
</dbReference>
<feature type="transmembrane region" description="Helical" evidence="1">
    <location>
        <begin position="179"/>
        <end position="196"/>
    </location>
</feature>
<feature type="transmembrane region" description="Helical" evidence="1">
    <location>
        <begin position="419"/>
        <end position="439"/>
    </location>
</feature>
<feature type="transmembrane region" description="Helical" evidence="1">
    <location>
        <begin position="275"/>
        <end position="297"/>
    </location>
</feature>
<accession>A0A1G1X2J2</accession>
<dbReference type="AlphaFoldDB" id="A0A1G1X2J2"/>
<evidence type="ECO:0000313" key="3">
    <source>
        <dbReference type="Proteomes" id="UP000177528"/>
    </source>
</evidence>
<dbReference type="EMBL" id="MHHR01000020">
    <property type="protein sequence ID" value="OGY34193.1"/>
    <property type="molecule type" value="Genomic_DNA"/>
</dbReference>
<feature type="transmembrane region" description="Helical" evidence="1">
    <location>
        <begin position="6"/>
        <end position="25"/>
    </location>
</feature>
<feature type="transmembrane region" description="Helical" evidence="1">
    <location>
        <begin position="93"/>
        <end position="114"/>
    </location>
</feature>
<reference evidence="2 3" key="1">
    <citation type="journal article" date="2016" name="Nat. Commun.">
        <title>Thousands of microbial genomes shed light on interconnected biogeochemical processes in an aquifer system.</title>
        <authorList>
            <person name="Anantharaman K."/>
            <person name="Brown C.T."/>
            <person name="Hug L.A."/>
            <person name="Sharon I."/>
            <person name="Castelle C.J."/>
            <person name="Probst A.J."/>
            <person name="Thomas B.C."/>
            <person name="Singh A."/>
            <person name="Wilkins M.J."/>
            <person name="Karaoz U."/>
            <person name="Brodie E.L."/>
            <person name="Williams K.H."/>
            <person name="Hubbard S.S."/>
            <person name="Banfield J.F."/>
        </authorList>
    </citation>
    <scope>NUCLEOTIDE SEQUENCE [LARGE SCALE GENOMIC DNA]</scope>
</reference>
<feature type="transmembrane region" description="Helical" evidence="1">
    <location>
        <begin position="37"/>
        <end position="58"/>
    </location>
</feature>
<dbReference type="Pfam" id="PF20176">
    <property type="entry name" value="DUF6541"/>
    <property type="match status" value="1"/>
</dbReference>
<keyword evidence="1" id="KW-0472">Membrane</keyword>
<feature type="transmembrane region" description="Helical" evidence="1">
    <location>
        <begin position="451"/>
        <end position="473"/>
    </location>
</feature>
<feature type="transmembrane region" description="Helical" evidence="1">
    <location>
        <begin position="309"/>
        <end position="331"/>
    </location>
</feature>
<keyword evidence="1" id="KW-0812">Transmembrane</keyword>
<feature type="transmembrane region" description="Helical" evidence="1">
    <location>
        <begin position="64"/>
        <end position="81"/>
    </location>
</feature>
<feature type="transmembrane region" description="Helical" evidence="1">
    <location>
        <begin position="360"/>
        <end position="378"/>
    </location>
</feature>
<protein>
    <submittedName>
        <fullName evidence="2">Uncharacterized protein</fullName>
    </submittedName>
</protein>
<feature type="transmembrane region" description="Helical" evidence="1">
    <location>
        <begin position="237"/>
        <end position="255"/>
    </location>
</feature>
<comment type="caution">
    <text evidence="2">The sequence shown here is derived from an EMBL/GenBank/DDBJ whole genome shotgun (WGS) entry which is preliminary data.</text>
</comment>
<proteinExistence type="predicted"/>
<evidence type="ECO:0000256" key="1">
    <source>
        <dbReference type="SAM" id="Phobius"/>
    </source>
</evidence>
<gene>
    <name evidence="2" type="ORF">A3D99_00545</name>
</gene>
<sequence>MNFFEAILVVVVPLIPIVLPGAFFIRVHDFKNLLITGVRIILWSMGIITIALAAGLYVGIPMQAVALILLIASIAHASLYKKQFFARVTLWHAMAMIVPMTLGLAIFATPFFMIHDGLPTGDVQKTIIWAGDSLITNRLPSYDRAVSLLNRDPVDFYTPGLHAVSSLVLGLSPAPLTSIGIFAIAIALCVAWIAGALTKEMFDNHPHVVPPVLAGIFTLTQYRFLRYLREPGYHLQNLVGELFLFGMLLLFIRFIRRREPQDAVLFVVSGAALFLTHQFSMFIAVFMLAAVMIAVLLEYRSRIMSAMKLHARISLLAIVLLVIALAIASSLQLGSKLPALFTATPHLTGLLPNIADYPTTMGEVWFFAGLAGIILMVWQARRRDEHHRQVVIFASATAIILMLSQGPAIGIDIPPVRALFYLVVPFSVGAAYFFGRLLLYIRHSMHGKNKAISEVALVLVILAACSSTTYRAYASLSHTVRTNSTLTGEQLGLIEQLGSHPLQLPLGQGEGLAILIDDYNRRSASWLVLSGRPMFTRIAADLHQQMEEAHQSKLRMDLYLKQLDFEKIFSLGSMPEINHLFVKHNIGAVTGITNSSQTAFMHNVSLTPVAVADDITLYAPTSPSSNCAVSPECAFLMRPATLANDIGDMQDTFEHLQASMRSARVSEPKVVSTTTYREVTASSIPLQFNVGDYTRVLWDPNNTHHPEASLTFMVFFTQPYNELSLKTPSGSVVPIPALKHATVELRQDMVQIDDRGFITLTIVNPTHQRIGIDMVALGPSLIP</sequence>
<dbReference type="Proteomes" id="UP000177528">
    <property type="component" value="Unassembled WGS sequence"/>
</dbReference>
<keyword evidence="1" id="KW-1133">Transmembrane helix</keyword>
<evidence type="ECO:0000313" key="2">
    <source>
        <dbReference type="EMBL" id="OGY34193.1"/>
    </source>
</evidence>